<protein>
    <submittedName>
        <fullName evidence="3">Uncharacterized conserved protein YndB, AHSA1/START domain</fullName>
    </submittedName>
</protein>
<accession>A0A1X7NW42</accession>
<keyword evidence="4" id="KW-1185">Reference proteome</keyword>
<evidence type="ECO:0000259" key="2">
    <source>
        <dbReference type="Pfam" id="PF08327"/>
    </source>
</evidence>
<feature type="domain" description="Activator of Hsp90 ATPase homologue 1/2-like C-terminal" evidence="2">
    <location>
        <begin position="12"/>
        <end position="142"/>
    </location>
</feature>
<evidence type="ECO:0000256" key="1">
    <source>
        <dbReference type="ARBA" id="ARBA00006817"/>
    </source>
</evidence>
<dbReference type="OrthoDB" id="9786557at2"/>
<dbReference type="RefSeq" id="WP_085464569.1">
    <property type="nucleotide sequence ID" value="NZ_FXBL01000004.1"/>
</dbReference>
<organism evidence="3 4">
    <name type="scientific">Mesorhizobium australicum</name>
    <dbReference type="NCBI Taxonomy" id="536018"/>
    <lineage>
        <taxon>Bacteria</taxon>
        <taxon>Pseudomonadati</taxon>
        <taxon>Pseudomonadota</taxon>
        <taxon>Alphaproteobacteria</taxon>
        <taxon>Hyphomicrobiales</taxon>
        <taxon>Phyllobacteriaceae</taxon>
        <taxon>Mesorhizobium</taxon>
    </lineage>
</organism>
<dbReference type="Gene3D" id="3.30.530.20">
    <property type="match status" value="1"/>
</dbReference>
<sequence length="148" mass="16752">MPSTIRLHRVLKAPPEKVYKAFVDADALCRWLPPYGFLGKIDRFEAKVGGGYHMSFRNFTTGQAHSFSVEYKELVPGKRIVHTDHFDGDFMPGEMLVTIEFTEVFCGTDIRIEQAGVPDMIPEAACYLGWQESLLQLAQVVEPDIKDE</sequence>
<comment type="similarity">
    <text evidence="1">Belongs to the AHA1 family.</text>
</comment>
<dbReference type="Pfam" id="PF08327">
    <property type="entry name" value="AHSA1"/>
    <property type="match status" value="1"/>
</dbReference>
<reference evidence="3 4" key="1">
    <citation type="submission" date="2017-04" db="EMBL/GenBank/DDBJ databases">
        <authorList>
            <person name="Afonso C.L."/>
            <person name="Miller P.J."/>
            <person name="Scott M.A."/>
            <person name="Spackman E."/>
            <person name="Goraichik I."/>
            <person name="Dimitrov K.M."/>
            <person name="Suarez D.L."/>
            <person name="Swayne D.E."/>
        </authorList>
    </citation>
    <scope>NUCLEOTIDE SEQUENCE [LARGE SCALE GENOMIC DNA]</scope>
    <source>
        <strain evidence="3 4">B5P</strain>
    </source>
</reference>
<evidence type="ECO:0000313" key="4">
    <source>
        <dbReference type="Proteomes" id="UP000193083"/>
    </source>
</evidence>
<name>A0A1X7NW42_9HYPH</name>
<dbReference type="EMBL" id="FXBL01000004">
    <property type="protein sequence ID" value="SMH41892.1"/>
    <property type="molecule type" value="Genomic_DNA"/>
</dbReference>
<dbReference type="Proteomes" id="UP000193083">
    <property type="component" value="Unassembled WGS sequence"/>
</dbReference>
<dbReference type="AlphaFoldDB" id="A0A1X7NW42"/>
<dbReference type="InterPro" id="IPR013538">
    <property type="entry name" value="ASHA1/2-like_C"/>
</dbReference>
<dbReference type="SUPFAM" id="SSF55961">
    <property type="entry name" value="Bet v1-like"/>
    <property type="match status" value="1"/>
</dbReference>
<proteinExistence type="inferred from homology"/>
<gene>
    <name evidence="3" type="ORF">SAMN02982922_2648</name>
</gene>
<evidence type="ECO:0000313" key="3">
    <source>
        <dbReference type="EMBL" id="SMH41892.1"/>
    </source>
</evidence>
<dbReference type="InterPro" id="IPR023393">
    <property type="entry name" value="START-like_dom_sf"/>
</dbReference>
<dbReference type="CDD" id="cd08895">
    <property type="entry name" value="SRPBCC_CalC_Aha1-like_2"/>
    <property type="match status" value="1"/>
</dbReference>